<gene>
    <name evidence="2" type="ORF">BDK51DRAFT_31158</name>
</gene>
<dbReference type="EMBL" id="KZ994451">
    <property type="protein sequence ID" value="RKO92899.1"/>
    <property type="molecule type" value="Genomic_DNA"/>
</dbReference>
<accession>A0A4P9WJ13</accession>
<evidence type="ECO:0000313" key="2">
    <source>
        <dbReference type="EMBL" id="RKO92899.1"/>
    </source>
</evidence>
<feature type="compositionally biased region" description="Basic and acidic residues" evidence="1">
    <location>
        <begin position="1"/>
        <end position="35"/>
    </location>
</feature>
<proteinExistence type="predicted"/>
<reference evidence="3" key="1">
    <citation type="journal article" date="2018" name="Nat. Microbiol.">
        <title>Leveraging single-cell genomics to expand the fungal tree of life.</title>
        <authorList>
            <person name="Ahrendt S.R."/>
            <person name="Quandt C.A."/>
            <person name="Ciobanu D."/>
            <person name="Clum A."/>
            <person name="Salamov A."/>
            <person name="Andreopoulos B."/>
            <person name="Cheng J.F."/>
            <person name="Woyke T."/>
            <person name="Pelin A."/>
            <person name="Henrissat B."/>
            <person name="Reynolds N.K."/>
            <person name="Benny G.L."/>
            <person name="Smith M.E."/>
            <person name="James T.Y."/>
            <person name="Grigoriev I.V."/>
        </authorList>
    </citation>
    <scope>NUCLEOTIDE SEQUENCE [LARGE SCALE GENOMIC DNA]</scope>
</reference>
<evidence type="ECO:0000313" key="3">
    <source>
        <dbReference type="Proteomes" id="UP000269721"/>
    </source>
</evidence>
<name>A0A4P9WJ13_9FUNG</name>
<evidence type="ECO:0000256" key="1">
    <source>
        <dbReference type="SAM" id="MobiDB-lite"/>
    </source>
</evidence>
<keyword evidence="3" id="KW-1185">Reference proteome</keyword>
<organism evidence="2 3">
    <name type="scientific">Blyttiomyces helicus</name>
    <dbReference type="NCBI Taxonomy" id="388810"/>
    <lineage>
        <taxon>Eukaryota</taxon>
        <taxon>Fungi</taxon>
        <taxon>Fungi incertae sedis</taxon>
        <taxon>Chytridiomycota</taxon>
        <taxon>Chytridiomycota incertae sedis</taxon>
        <taxon>Chytridiomycetes</taxon>
        <taxon>Chytridiomycetes incertae sedis</taxon>
        <taxon>Blyttiomyces</taxon>
    </lineage>
</organism>
<dbReference type="Proteomes" id="UP000269721">
    <property type="component" value="Unassembled WGS sequence"/>
</dbReference>
<sequence length="130" mass="14804">MINSKVHSERKVWGEEERKSLNEGGGEEQRKVDHFADDDDVGEWDIGNGFANGLATTEETANFGESGRHVGFGWLESNWWRGADSACYGTHNRLGGDFETRPAVHVKKRPMRLPWDGCHGQNLFRFVDRR</sequence>
<protein>
    <submittedName>
        <fullName evidence="2">Uncharacterized protein</fullName>
    </submittedName>
</protein>
<dbReference type="AlphaFoldDB" id="A0A4P9WJ13"/>
<feature type="region of interest" description="Disordered" evidence="1">
    <location>
        <begin position="1"/>
        <end position="40"/>
    </location>
</feature>